<name>A0A383V1X8_TETOB</name>
<evidence type="ECO:0000256" key="4">
    <source>
        <dbReference type="ARBA" id="ARBA00012955"/>
    </source>
</evidence>
<dbReference type="Pfam" id="PF05191">
    <property type="entry name" value="ADK_lid"/>
    <property type="match status" value="1"/>
</dbReference>
<dbReference type="InterPro" id="IPR027417">
    <property type="entry name" value="P-loop_NTPase"/>
</dbReference>
<dbReference type="EC" id="2.7.4.3" evidence="4"/>
<dbReference type="CDD" id="cd01428">
    <property type="entry name" value="ADK"/>
    <property type="match status" value="1"/>
</dbReference>
<feature type="domain" description="Adenylate kinase active site lid" evidence="10">
    <location>
        <begin position="221"/>
        <end position="256"/>
    </location>
</feature>
<evidence type="ECO:0000256" key="2">
    <source>
        <dbReference type="ARBA" id="ARBA00003053"/>
    </source>
</evidence>
<dbReference type="EMBL" id="FNXT01000005">
    <property type="protein sequence ID" value="SZX59568.1"/>
    <property type="molecule type" value="Genomic_DNA"/>
</dbReference>
<comment type="similarity">
    <text evidence="3 9">Belongs to the adenylate kinase family.</text>
</comment>
<dbReference type="SUPFAM" id="SSF52540">
    <property type="entry name" value="P-loop containing nucleoside triphosphate hydrolases"/>
    <property type="match status" value="1"/>
</dbReference>
<evidence type="ECO:0000313" key="12">
    <source>
        <dbReference type="Proteomes" id="UP000256970"/>
    </source>
</evidence>
<sequence>MADLSEVPLGDLMKELQRRLECTNKPKKHLILIGPPGCGKGTQSPIIKNEHCLCHLATGDMLRAAVAAQTKLGVEAKKAMEAGALVCDEVIPSRPLTLCLLVTLVAAAAAAGQEGHGGWRACRLRSVRHLTPAMFSLLLLPQAKKAMEAGALVSDEIVVGLIKEALERPECSRGFILDGFPRTLEQARKLDNMLNSKGAGIDAVLDFDVPDSLLVERVTGRWIHPASGRSYHSRFAPPKVPGRDDVTGEPLVQRKDDNADTLKNRLKAFHAQTKPVIDYYRSKVVKLEAERAPEAVSKQIREALSKIKHLDD</sequence>
<dbReference type="FunFam" id="3.40.50.300:FF:000106">
    <property type="entry name" value="Adenylate kinase mitochondrial"/>
    <property type="match status" value="1"/>
</dbReference>
<dbReference type="Proteomes" id="UP000256970">
    <property type="component" value="Unassembled WGS sequence"/>
</dbReference>
<accession>A0A383V1X8</accession>
<dbReference type="AlphaFoldDB" id="A0A383V1X8"/>
<dbReference type="HAMAP" id="MF_00235">
    <property type="entry name" value="Adenylate_kinase_Adk"/>
    <property type="match status" value="1"/>
</dbReference>
<dbReference type="PROSITE" id="PS00113">
    <property type="entry name" value="ADENYLATE_KINASE"/>
    <property type="match status" value="1"/>
</dbReference>
<evidence type="ECO:0000256" key="8">
    <source>
        <dbReference type="ARBA" id="ARBA00031517"/>
    </source>
</evidence>
<comment type="catalytic activity">
    <reaction evidence="1">
        <text>AMP + ATP = 2 ADP</text>
        <dbReference type="Rhea" id="RHEA:12973"/>
        <dbReference type="ChEBI" id="CHEBI:30616"/>
        <dbReference type="ChEBI" id="CHEBI:456215"/>
        <dbReference type="ChEBI" id="CHEBI:456216"/>
        <dbReference type="EC" id="2.7.4.3"/>
    </reaction>
</comment>
<evidence type="ECO:0000256" key="3">
    <source>
        <dbReference type="ARBA" id="ARBA00007220"/>
    </source>
</evidence>
<keyword evidence="6" id="KW-0547">Nucleotide-binding</keyword>
<gene>
    <name evidence="11" type="ORF">BQ4739_LOCUS178</name>
</gene>
<dbReference type="Gene3D" id="3.40.50.300">
    <property type="entry name" value="P-loop containing nucleotide triphosphate hydrolases"/>
    <property type="match status" value="2"/>
</dbReference>
<evidence type="ECO:0000313" key="11">
    <source>
        <dbReference type="EMBL" id="SZX59568.1"/>
    </source>
</evidence>
<dbReference type="PRINTS" id="PR00094">
    <property type="entry name" value="ADENYLTKNASE"/>
</dbReference>
<evidence type="ECO:0000259" key="10">
    <source>
        <dbReference type="Pfam" id="PF05191"/>
    </source>
</evidence>
<dbReference type="PANTHER" id="PTHR23359">
    <property type="entry name" value="NUCLEOTIDE KINASE"/>
    <property type="match status" value="1"/>
</dbReference>
<evidence type="ECO:0000256" key="5">
    <source>
        <dbReference type="ARBA" id="ARBA00022679"/>
    </source>
</evidence>
<reference evidence="11 12" key="1">
    <citation type="submission" date="2016-10" db="EMBL/GenBank/DDBJ databases">
        <authorList>
            <person name="Cai Z."/>
        </authorList>
    </citation>
    <scope>NUCLEOTIDE SEQUENCE [LARGE SCALE GENOMIC DNA]</scope>
</reference>
<evidence type="ECO:0000256" key="7">
    <source>
        <dbReference type="ARBA" id="ARBA00022777"/>
    </source>
</evidence>
<dbReference type="GO" id="GO:0005524">
    <property type="term" value="F:ATP binding"/>
    <property type="evidence" value="ECO:0007669"/>
    <property type="project" value="InterPro"/>
</dbReference>
<dbReference type="Pfam" id="PF00406">
    <property type="entry name" value="ADK"/>
    <property type="match status" value="2"/>
</dbReference>
<protein>
    <recommendedName>
        <fullName evidence="4">adenylate kinase</fullName>
        <ecNumber evidence="4">2.7.4.3</ecNumber>
    </recommendedName>
    <alternativeName>
        <fullName evidence="8">ATP:AMP phosphotransferase</fullName>
    </alternativeName>
</protein>
<comment type="function">
    <text evidence="2">Catalyzes the reversible transfer of the terminal phosphate group between ATP and AMP. Plays an important role in cellular energy homeostasis and in adenine nucleotide metabolism.</text>
</comment>
<dbReference type="InterPro" id="IPR007862">
    <property type="entry name" value="Adenylate_kinase_lid-dom"/>
</dbReference>
<keyword evidence="5 9" id="KW-0808">Transferase</keyword>
<dbReference type="STRING" id="3088.A0A383V1X8"/>
<dbReference type="GO" id="GO:0004017">
    <property type="term" value="F:AMP kinase activity"/>
    <property type="evidence" value="ECO:0007669"/>
    <property type="project" value="UniProtKB-EC"/>
</dbReference>
<organism evidence="11 12">
    <name type="scientific">Tetradesmus obliquus</name>
    <name type="common">Green alga</name>
    <name type="synonym">Acutodesmus obliquus</name>
    <dbReference type="NCBI Taxonomy" id="3088"/>
    <lineage>
        <taxon>Eukaryota</taxon>
        <taxon>Viridiplantae</taxon>
        <taxon>Chlorophyta</taxon>
        <taxon>core chlorophytes</taxon>
        <taxon>Chlorophyceae</taxon>
        <taxon>CS clade</taxon>
        <taxon>Sphaeropleales</taxon>
        <taxon>Scenedesmaceae</taxon>
        <taxon>Tetradesmus</taxon>
    </lineage>
</organism>
<keyword evidence="12" id="KW-1185">Reference proteome</keyword>
<proteinExistence type="inferred from homology"/>
<dbReference type="InterPro" id="IPR033690">
    <property type="entry name" value="Adenylat_kinase_CS"/>
</dbReference>
<dbReference type="NCBIfam" id="TIGR01351">
    <property type="entry name" value="adk"/>
    <property type="match status" value="1"/>
</dbReference>
<evidence type="ECO:0000256" key="6">
    <source>
        <dbReference type="ARBA" id="ARBA00022741"/>
    </source>
</evidence>
<keyword evidence="7 9" id="KW-0418">Kinase</keyword>
<evidence type="ECO:0000256" key="1">
    <source>
        <dbReference type="ARBA" id="ARBA00000582"/>
    </source>
</evidence>
<dbReference type="InterPro" id="IPR000850">
    <property type="entry name" value="Adenylat/UMP-CMP_kin"/>
</dbReference>
<dbReference type="InterPro" id="IPR006259">
    <property type="entry name" value="Adenyl_kin_sub"/>
</dbReference>
<evidence type="ECO:0000256" key="9">
    <source>
        <dbReference type="RuleBase" id="RU003330"/>
    </source>
</evidence>